<protein>
    <submittedName>
        <fullName evidence="1">Uncharacterized protein</fullName>
    </submittedName>
</protein>
<accession>A0A1L0AK76</accession>
<dbReference type="AlphaFoldDB" id="A0A1L0AK76"/>
<reference evidence="1 2" key="1">
    <citation type="submission" date="2016-11" db="EMBL/GenBank/DDBJ databases">
        <authorList>
            <person name="Jaros S."/>
            <person name="Januszkiewicz K."/>
            <person name="Wedrychowicz H."/>
        </authorList>
    </citation>
    <scope>NUCLEOTIDE SEQUENCE [LARGE SCALE GENOMIC DNA]</scope>
    <source>
        <strain evidence="1">NVI 5450</strain>
    </source>
</reference>
<evidence type="ECO:0000313" key="1">
    <source>
        <dbReference type="EMBL" id="SGZ16832.1"/>
    </source>
</evidence>
<dbReference type="EMBL" id="FPLD01000131">
    <property type="protein sequence ID" value="SGZ16832.1"/>
    <property type="molecule type" value="Genomic_DNA"/>
</dbReference>
<name>A0A1L0AK76_9GAMM</name>
<dbReference type="Proteomes" id="UP000183794">
    <property type="component" value="Unassembled WGS sequence"/>
</dbReference>
<gene>
    <name evidence="1" type="ORF">NVI5450_4406</name>
</gene>
<organism evidence="1 2">
    <name type="scientific">Moritella viscosa</name>
    <dbReference type="NCBI Taxonomy" id="80854"/>
    <lineage>
        <taxon>Bacteria</taxon>
        <taxon>Pseudomonadati</taxon>
        <taxon>Pseudomonadota</taxon>
        <taxon>Gammaproteobacteria</taxon>
        <taxon>Alteromonadales</taxon>
        <taxon>Moritellaceae</taxon>
        <taxon>Moritella</taxon>
    </lineage>
</organism>
<proteinExistence type="predicted"/>
<evidence type="ECO:0000313" key="2">
    <source>
        <dbReference type="Proteomes" id="UP000183794"/>
    </source>
</evidence>
<sequence>MHKKESRLDLGLNKIFSIPDGKRILEGGHSVIVRLFQFN</sequence>